<protein>
    <submittedName>
        <fullName evidence="1">Uncharacterized protein</fullName>
    </submittedName>
</protein>
<evidence type="ECO:0000313" key="2">
    <source>
        <dbReference type="Proteomes" id="UP001062846"/>
    </source>
</evidence>
<proteinExistence type="predicted"/>
<sequence>MGLDFARFRFSILQNGGFGTATATVRFSPFMVTLVANPTFVSNGDTIQPHWGCSSVHELVCEELCVNVKENPVERTAFNEGFCGNYPNKERVGKSFWHGR</sequence>
<accession>A0ACC0N1U3</accession>
<gene>
    <name evidence="1" type="ORF">RHMOL_Rhmol07G0170100</name>
</gene>
<comment type="caution">
    <text evidence="1">The sequence shown here is derived from an EMBL/GenBank/DDBJ whole genome shotgun (WGS) entry which is preliminary data.</text>
</comment>
<keyword evidence="2" id="KW-1185">Reference proteome</keyword>
<evidence type="ECO:0000313" key="1">
    <source>
        <dbReference type="EMBL" id="KAI8547120.1"/>
    </source>
</evidence>
<organism evidence="1 2">
    <name type="scientific">Rhododendron molle</name>
    <name type="common">Chinese azalea</name>
    <name type="synonym">Azalea mollis</name>
    <dbReference type="NCBI Taxonomy" id="49168"/>
    <lineage>
        <taxon>Eukaryota</taxon>
        <taxon>Viridiplantae</taxon>
        <taxon>Streptophyta</taxon>
        <taxon>Embryophyta</taxon>
        <taxon>Tracheophyta</taxon>
        <taxon>Spermatophyta</taxon>
        <taxon>Magnoliopsida</taxon>
        <taxon>eudicotyledons</taxon>
        <taxon>Gunneridae</taxon>
        <taxon>Pentapetalae</taxon>
        <taxon>asterids</taxon>
        <taxon>Ericales</taxon>
        <taxon>Ericaceae</taxon>
        <taxon>Ericoideae</taxon>
        <taxon>Rhodoreae</taxon>
        <taxon>Rhododendron</taxon>
    </lineage>
</organism>
<name>A0ACC0N1U3_RHOML</name>
<dbReference type="Proteomes" id="UP001062846">
    <property type="component" value="Chromosome 7"/>
</dbReference>
<reference evidence="1" key="1">
    <citation type="submission" date="2022-02" db="EMBL/GenBank/DDBJ databases">
        <title>Plant Genome Project.</title>
        <authorList>
            <person name="Zhang R.-G."/>
        </authorList>
    </citation>
    <scope>NUCLEOTIDE SEQUENCE</scope>
    <source>
        <strain evidence="1">AT1</strain>
    </source>
</reference>
<dbReference type="EMBL" id="CM046394">
    <property type="protein sequence ID" value="KAI8547120.1"/>
    <property type="molecule type" value="Genomic_DNA"/>
</dbReference>